<gene>
    <name evidence="1" type="ORF">HPULCUR_001811</name>
</gene>
<evidence type="ECO:0000313" key="2">
    <source>
        <dbReference type="Proteomes" id="UP001476247"/>
    </source>
</evidence>
<dbReference type="Proteomes" id="UP001476247">
    <property type="component" value="Unassembled WGS sequence"/>
</dbReference>
<evidence type="ECO:0000313" key="1">
    <source>
        <dbReference type="EMBL" id="GAA5796439.1"/>
    </source>
</evidence>
<dbReference type="EMBL" id="BAABUJ010000006">
    <property type="protein sequence ID" value="GAA5796439.1"/>
    <property type="molecule type" value="Genomic_DNA"/>
</dbReference>
<dbReference type="Gene3D" id="3.80.10.10">
    <property type="entry name" value="Ribonuclease Inhibitor"/>
    <property type="match status" value="1"/>
</dbReference>
<dbReference type="PANTHER" id="PTHR38926:SF5">
    <property type="entry name" value="F-BOX AND LEUCINE-RICH REPEAT PROTEIN 6"/>
    <property type="match status" value="1"/>
</dbReference>
<dbReference type="PANTHER" id="PTHR38926">
    <property type="entry name" value="F-BOX DOMAIN CONTAINING PROTEIN, EXPRESSED"/>
    <property type="match status" value="1"/>
</dbReference>
<evidence type="ECO:0008006" key="3">
    <source>
        <dbReference type="Google" id="ProtNLM"/>
    </source>
</evidence>
<accession>A0ABP9XNU0</accession>
<organism evidence="1 2">
    <name type="scientific">Helicostylum pulchrum</name>
    <dbReference type="NCBI Taxonomy" id="562976"/>
    <lineage>
        <taxon>Eukaryota</taxon>
        <taxon>Fungi</taxon>
        <taxon>Fungi incertae sedis</taxon>
        <taxon>Mucoromycota</taxon>
        <taxon>Mucoromycotina</taxon>
        <taxon>Mucoromycetes</taxon>
        <taxon>Mucorales</taxon>
        <taxon>Mucorineae</taxon>
        <taxon>Mucoraceae</taxon>
        <taxon>Helicostylum</taxon>
    </lineage>
</organism>
<proteinExistence type="predicted"/>
<dbReference type="InterPro" id="IPR032675">
    <property type="entry name" value="LRR_dom_sf"/>
</dbReference>
<protein>
    <recommendedName>
        <fullName evidence="3">F-box domain-containing protein</fullName>
    </recommendedName>
</protein>
<sequence length="519" mass="60285">MFLPYEILNIIGSYAENYYEYIKVSHNWLATFQPCLYSHVHITSRKQWKQFHTTIMHLNVNLAKLVKHVDFECHIGFTKQEFEQLAAHCPLLESLNFNPKLWKYLAHSKMKYERITKLPALNCYSLDLIYTHGSSLTDLTLLCADTMHRMLKSLPVLLASTPHLQSLCLYGRDKSTANTIASYEQSRFTLKDILKLHNSLPMLQELKLLDFVISIQPNEDFPLQHQFPSIRTLIVQGTFTHDSWLEVIAQLYPELHTLELNQSWYPVNSTPRQFEGVKNGLILIANQCRSLKRVRIVPLDSVSRDTYICFYQYIQGLLVSVDGTIRSSFINLELLFKSILQCCDMKKMDTLRLQLWRNLHDVNQVMKPLSNFEQLKELELNCGEHTYTWSYGCDINTILNCCQQLKTLKLTRARLTIKNENAIIKEGSDIECIVLKHVHFTTKSINVLSSWSPNLKVLELIKCVKDRDELDQRIDIYLPIQSLQALVIEGMYLGLNQYIEKSSIDAAFLVVKRKESTSR</sequence>
<name>A0ABP9XNU0_9FUNG</name>
<keyword evidence="2" id="KW-1185">Reference proteome</keyword>
<reference evidence="1 2" key="1">
    <citation type="submission" date="2024-04" db="EMBL/GenBank/DDBJ databases">
        <title>genome sequences of Mucor flavus KT1a and Helicostylum pulchrum KT1b strains isolation_sourced from the surface of a dry-aged beef.</title>
        <authorList>
            <person name="Toyotome T."/>
            <person name="Hosono M."/>
            <person name="Torimaru M."/>
            <person name="Fukuda K."/>
            <person name="Mikami N."/>
        </authorList>
    </citation>
    <scope>NUCLEOTIDE SEQUENCE [LARGE SCALE GENOMIC DNA]</scope>
    <source>
        <strain evidence="1 2">KT1b</strain>
    </source>
</reference>
<comment type="caution">
    <text evidence="1">The sequence shown here is derived from an EMBL/GenBank/DDBJ whole genome shotgun (WGS) entry which is preliminary data.</text>
</comment>
<dbReference type="SUPFAM" id="SSF52047">
    <property type="entry name" value="RNI-like"/>
    <property type="match status" value="2"/>
</dbReference>